<proteinExistence type="predicted"/>
<gene>
    <name evidence="3" type="ORF">GLOINDRAFT_329059</name>
</gene>
<feature type="transmembrane region" description="Helical" evidence="1">
    <location>
        <begin position="151"/>
        <end position="168"/>
    </location>
</feature>
<dbReference type="AlphaFoldDB" id="U9SXI4"/>
<keyword evidence="1" id="KW-0812">Transmembrane</keyword>
<accession>U9SXI4</accession>
<evidence type="ECO:0000256" key="2">
    <source>
        <dbReference type="SAM" id="SignalP"/>
    </source>
</evidence>
<dbReference type="HOGENOM" id="CLU_590708_0_0_1"/>
<dbReference type="EMBL" id="KI297658">
    <property type="protein sequence ID" value="ERZ99831.1"/>
    <property type="molecule type" value="Genomic_DNA"/>
</dbReference>
<feature type="transmembrane region" description="Helical" evidence="1">
    <location>
        <begin position="259"/>
        <end position="283"/>
    </location>
</feature>
<reference evidence="3" key="1">
    <citation type="submission" date="2013-07" db="EMBL/GenBank/DDBJ databases">
        <title>The genome of an arbuscular mycorrhizal fungus provides insights into the evolution of the oldest plant symbiosis.</title>
        <authorList>
            <consortium name="DOE Joint Genome Institute"/>
            <person name="Tisserant E."/>
            <person name="Malbreil M."/>
            <person name="Kuo A."/>
            <person name="Kohler A."/>
            <person name="Symeonidi A."/>
            <person name="Balestrini R."/>
            <person name="Charron P."/>
            <person name="Duensing N."/>
            <person name="Frei-dit-Frey N."/>
            <person name="Gianinazzi-Pearson V."/>
            <person name="Gilbert B."/>
            <person name="Handa Y."/>
            <person name="Hijri M."/>
            <person name="Kaul R."/>
            <person name="Kawaguchi M."/>
            <person name="Krajinski F."/>
            <person name="Lammers P."/>
            <person name="Lapierre D."/>
            <person name="Masclaux F.G."/>
            <person name="Murat C."/>
            <person name="Morin E."/>
            <person name="Ndikumana S."/>
            <person name="Pagni M."/>
            <person name="Petitpierre D."/>
            <person name="Requena N."/>
            <person name="Rosikiewicz P."/>
            <person name="Riley R."/>
            <person name="Saito K."/>
            <person name="San Clemente H."/>
            <person name="Shapiro H."/>
            <person name="van Tuinen D."/>
            <person name="Becard G."/>
            <person name="Bonfante P."/>
            <person name="Paszkowski U."/>
            <person name="Shachar-Hill Y."/>
            <person name="Young J.P."/>
            <person name="Sanders I.R."/>
            <person name="Henrissat B."/>
            <person name="Rensing S.A."/>
            <person name="Grigoriev I.V."/>
            <person name="Corradi N."/>
            <person name="Roux C."/>
            <person name="Martin F."/>
        </authorList>
    </citation>
    <scope>NUCLEOTIDE SEQUENCE</scope>
    <source>
        <strain evidence="3">DAOM 197198</strain>
    </source>
</reference>
<feature type="transmembrane region" description="Helical" evidence="1">
    <location>
        <begin position="295"/>
        <end position="313"/>
    </location>
</feature>
<evidence type="ECO:0000256" key="1">
    <source>
        <dbReference type="SAM" id="Phobius"/>
    </source>
</evidence>
<keyword evidence="1" id="KW-1133">Transmembrane helix</keyword>
<evidence type="ECO:0000313" key="3">
    <source>
        <dbReference type="EMBL" id="ERZ99831.1"/>
    </source>
</evidence>
<keyword evidence="1" id="KW-0472">Membrane</keyword>
<keyword evidence="2" id="KW-0732">Signal</keyword>
<feature type="chain" id="PRO_5004689910" evidence="2">
    <location>
        <begin position="25"/>
        <end position="463"/>
    </location>
</feature>
<dbReference type="VEuPathDB" id="FungiDB:RhiirFUN_000954"/>
<feature type="transmembrane region" description="Helical" evidence="1">
    <location>
        <begin position="319"/>
        <end position="338"/>
    </location>
</feature>
<feature type="signal peptide" evidence="2">
    <location>
        <begin position="1"/>
        <end position="24"/>
    </location>
</feature>
<feature type="transmembrane region" description="Helical" evidence="1">
    <location>
        <begin position="211"/>
        <end position="230"/>
    </location>
</feature>
<organism evidence="3">
    <name type="scientific">Rhizophagus irregularis (strain DAOM 181602 / DAOM 197198 / MUCL 43194)</name>
    <name type="common">Arbuscular mycorrhizal fungus</name>
    <name type="synonym">Glomus intraradices</name>
    <dbReference type="NCBI Taxonomy" id="747089"/>
    <lineage>
        <taxon>Eukaryota</taxon>
        <taxon>Fungi</taxon>
        <taxon>Fungi incertae sedis</taxon>
        <taxon>Mucoromycota</taxon>
        <taxon>Glomeromycotina</taxon>
        <taxon>Glomeromycetes</taxon>
        <taxon>Glomerales</taxon>
        <taxon>Glomeraceae</taxon>
        <taxon>Rhizophagus</taxon>
    </lineage>
</organism>
<name>U9SXI4_RHIID</name>
<protein>
    <submittedName>
        <fullName evidence="3">Uncharacterized protein</fullName>
    </submittedName>
</protein>
<sequence>MIVIVNRIWTAIFVLCSFPNIVKIRSPINNDREQLMSCDIEMFGKKLFILYNFAGKQTVLSACETLNNLNVNSMILCYAVTWLIVTQQLAHCAPFLYIFQCMVCNEFIIKYVNIVLTRNRIITRTCHRMIIDIIIEDAVDNYFPTSDVFDFFIYSFLPFMAAWNYTLFKGRKAVRFRTFVNLVETNLVKYAIPFGCCCVNKDISFHHPMTYYFLALMSLDAIMIIYWILISSIERDLSIFSIDRIGTLENNCCLKIFHLFYLFVQVIFTTYIQVLIVPILTLYYFHQIFSVVECALFYGITLLLILFLSLFIWKKLSCYFAVTFFNFLFIALHIVLFISPNGYFTKAEIGVCFLYLSNMFKLNELYGSVNAYDPYLQTMFDHYQSVRWLGFWIFYSIRKGLKESRLGDLVYAGREVNFYNLNSGDRKDWWYIYELWDYKFVKEVQRDKNRRELYNAIIEYEMI</sequence>